<dbReference type="InterPro" id="IPR019775">
    <property type="entry name" value="WD40_repeat_CS"/>
</dbReference>
<dbReference type="InterPro" id="IPR015943">
    <property type="entry name" value="WD40/YVTN_repeat-like_dom_sf"/>
</dbReference>
<protein>
    <recommendedName>
        <fullName evidence="1">WD repeat-containing protein on Y chromosome</fullName>
    </recommendedName>
</protein>
<evidence type="ECO:0000256" key="2">
    <source>
        <dbReference type="ARBA" id="ARBA00022574"/>
    </source>
</evidence>
<evidence type="ECO:0000256" key="1">
    <source>
        <dbReference type="ARBA" id="ARBA00014901"/>
    </source>
</evidence>
<dbReference type="InterPro" id="IPR036322">
    <property type="entry name" value="WD40_repeat_dom_sf"/>
</dbReference>
<organism evidence="6 7">
    <name type="scientific">Mythimna separata</name>
    <name type="common">Oriental armyworm</name>
    <name type="synonym">Pseudaletia separata</name>
    <dbReference type="NCBI Taxonomy" id="271217"/>
    <lineage>
        <taxon>Eukaryota</taxon>
        <taxon>Metazoa</taxon>
        <taxon>Ecdysozoa</taxon>
        <taxon>Arthropoda</taxon>
        <taxon>Hexapoda</taxon>
        <taxon>Insecta</taxon>
        <taxon>Pterygota</taxon>
        <taxon>Neoptera</taxon>
        <taxon>Endopterygota</taxon>
        <taxon>Lepidoptera</taxon>
        <taxon>Glossata</taxon>
        <taxon>Ditrysia</taxon>
        <taxon>Noctuoidea</taxon>
        <taxon>Noctuidae</taxon>
        <taxon>Noctuinae</taxon>
        <taxon>Hadenini</taxon>
        <taxon>Mythimna</taxon>
    </lineage>
</organism>
<keyword evidence="3" id="KW-0677">Repeat</keyword>
<dbReference type="PANTHER" id="PTHR44324:SF6">
    <property type="entry name" value="EF-HAND CALCIUM BINDING DOMAIN 8"/>
    <property type="match status" value="1"/>
</dbReference>
<proteinExistence type="predicted"/>
<dbReference type="PROSITE" id="PS50082">
    <property type="entry name" value="WD_REPEATS_2"/>
    <property type="match status" value="4"/>
</dbReference>
<evidence type="ECO:0000313" key="7">
    <source>
        <dbReference type="Proteomes" id="UP001231518"/>
    </source>
</evidence>
<dbReference type="SUPFAM" id="SSF47473">
    <property type="entry name" value="EF-hand"/>
    <property type="match status" value="1"/>
</dbReference>
<sequence length="1086" mass="123245">MEGEREIEKEEESLTQGTIASVLSQFQAWRNVALHDRCSIADMLKMRNAFQQASGQEMTAAEFRDLLKTLLHVDYDDEEFKIMFLKMNTSRSGKVDWEEVVSHLILGYFGNDEENKRELLQPPILGLPVVMRSEHTHNISRICFSPTVEKDRSTDHSQGTYISVSRDGMVNWWSLDMKLLRTAHSSSTHLKVHTTWVTDMVCMPDVNIIAISSTERDLRFYDCTAKTFALKIVITSWEDMICTMHYHFSQDIKEPSMLICGDVGGNVRLLLFSPVLRGPFKNEPGRVFISLRHVDLQRRGYLLPELRLLELRRLHKEWVRQVGYYASLHCVLSCSTCPDSLFMCDIRGFKIQSSSVIRLEKGIQCFTFDEEAHVLATGGPDCTVRVWSPFVPTKANLTFIGHHAGIICIVLQNKGQTVYSLSRDRIIRVWDVQSQACIQTYKDIPATLAENTPISAVYNPTTRQFILAATRIAIVLLDEQLNPLHTDGFTHSRTVSKVLYNPLFKVIITCGMDSFIINWDPLTGKRNVLIREAHVRVLHAQVIPVEITAACFDPGHLMLLTGARSGELKVWNFNTGVCLRRMTIEHMCEVTGCFWVEGRILAVGWNRHVVEFEDTGMSIYGKSWETRHTDDVLAAAVRPPLTLVTATYNSELVLWKLETGQPYRRYNCREPSRLVKMLSGKRDIKSTTAADKSEQIRKKFPAILKLSKGTGRGKVDPSEAIKKAAARRVSAVQMPVRAQSMRHLAVHACIFLHTRPQHVRVASFLLALENGYVQCWSDHSAGGHQGSFQAIHMAGDYVSAFATDEYNVFLFTGTTMGYIKVWLLINYLTNQTVHVSMPRLRLLFPFLWRDRIEGRAKRCKRGQPLPMLLNSYRGHMRSVTTIAYIDEFELVLTGSADYSVRVWRLSGEYLQTLGSFVPWTLDVTRVPPDVKKVASFTTFKVWNGGEVSHFVPGQQAVDALRHIGEDELRRGSFGAPPAEPLLGNHFVLPRRPERVARIVLDESLPIIPLYAHMRMSSTQPVRRPPTPELVRHTRRKQAKVKKAHFESCPRGRHQPQVSLVLPPLIITSAKADAKSHPVVTLQTTQS</sequence>
<feature type="repeat" description="WD" evidence="4">
    <location>
        <begin position="547"/>
        <end position="581"/>
    </location>
</feature>
<evidence type="ECO:0000256" key="4">
    <source>
        <dbReference type="PROSITE-ProRule" id="PRU00221"/>
    </source>
</evidence>
<dbReference type="AlphaFoldDB" id="A0AAD7YPS4"/>
<dbReference type="InterPro" id="IPR002048">
    <property type="entry name" value="EF_hand_dom"/>
</dbReference>
<dbReference type="InterPro" id="IPR051242">
    <property type="entry name" value="WD-EF-hand_domain"/>
</dbReference>
<feature type="domain" description="EF-hand" evidence="5">
    <location>
        <begin position="75"/>
        <end position="110"/>
    </location>
</feature>
<evidence type="ECO:0000256" key="3">
    <source>
        <dbReference type="ARBA" id="ARBA00022737"/>
    </source>
</evidence>
<feature type="repeat" description="WD" evidence="4">
    <location>
        <begin position="399"/>
        <end position="440"/>
    </location>
</feature>
<evidence type="ECO:0000313" key="6">
    <source>
        <dbReference type="EMBL" id="KAJ8721737.1"/>
    </source>
</evidence>
<dbReference type="Pfam" id="PF00400">
    <property type="entry name" value="WD40"/>
    <property type="match status" value="3"/>
</dbReference>
<dbReference type="GO" id="GO:0005509">
    <property type="term" value="F:calcium ion binding"/>
    <property type="evidence" value="ECO:0007669"/>
    <property type="project" value="InterPro"/>
</dbReference>
<reference evidence="6" key="1">
    <citation type="submission" date="2023-03" db="EMBL/GenBank/DDBJ databases">
        <title>Chromosome-level genomes of two armyworms, Mythimna separata and Mythimna loreyi, provide insights into the biosynthesis and reception of sex pheromones.</title>
        <authorList>
            <person name="Zhao H."/>
        </authorList>
    </citation>
    <scope>NUCLEOTIDE SEQUENCE</scope>
    <source>
        <strain evidence="6">BeijingLab</strain>
        <tissue evidence="6">Pupa</tissue>
    </source>
</reference>
<name>A0AAD7YPS4_MYTSE</name>
<dbReference type="InterPro" id="IPR011992">
    <property type="entry name" value="EF-hand-dom_pair"/>
</dbReference>
<dbReference type="PROSITE" id="PS50222">
    <property type="entry name" value="EF_HAND_2"/>
    <property type="match status" value="1"/>
</dbReference>
<dbReference type="PROSITE" id="PS50294">
    <property type="entry name" value="WD_REPEATS_REGION"/>
    <property type="match status" value="2"/>
</dbReference>
<feature type="repeat" description="WD" evidence="4">
    <location>
        <begin position="872"/>
        <end position="906"/>
    </location>
</feature>
<keyword evidence="2 4" id="KW-0853">WD repeat</keyword>
<comment type="caution">
    <text evidence="6">The sequence shown here is derived from an EMBL/GenBank/DDBJ whole genome shotgun (WGS) entry which is preliminary data.</text>
</comment>
<dbReference type="Gene3D" id="1.10.238.10">
    <property type="entry name" value="EF-hand"/>
    <property type="match status" value="1"/>
</dbReference>
<dbReference type="PANTHER" id="PTHR44324">
    <property type="entry name" value="WD40 REPEAT DOMAIN 95"/>
    <property type="match status" value="1"/>
</dbReference>
<gene>
    <name evidence="6" type="ORF">PYW07_002512</name>
</gene>
<dbReference type="SMART" id="SM00320">
    <property type="entry name" value="WD40"/>
    <property type="match status" value="8"/>
</dbReference>
<feature type="repeat" description="WD" evidence="4">
    <location>
        <begin position="363"/>
        <end position="388"/>
    </location>
</feature>
<dbReference type="Gene3D" id="2.130.10.10">
    <property type="entry name" value="YVTN repeat-like/Quinoprotein amine dehydrogenase"/>
    <property type="match status" value="3"/>
</dbReference>
<dbReference type="PROSITE" id="PS00678">
    <property type="entry name" value="WD_REPEATS_1"/>
    <property type="match status" value="1"/>
</dbReference>
<dbReference type="SUPFAM" id="SSF50978">
    <property type="entry name" value="WD40 repeat-like"/>
    <property type="match status" value="3"/>
</dbReference>
<evidence type="ECO:0000259" key="5">
    <source>
        <dbReference type="PROSITE" id="PS50222"/>
    </source>
</evidence>
<dbReference type="EMBL" id="JARGEI010000013">
    <property type="protein sequence ID" value="KAJ8721737.1"/>
    <property type="molecule type" value="Genomic_DNA"/>
</dbReference>
<keyword evidence="7" id="KW-1185">Reference proteome</keyword>
<dbReference type="Proteomes" id="UP001231518">
    <property type="component" value="Chromosome 12"/>
</dbReference>
<accession>A0AAD7YPS4</accession>
<dbReference type="InterPro" id="IPR001680">
    <property type="entry name" value="WD40_rpt"/>
</dbReference>